<dbReference type="PANTHER" id="PTHR13789:SF268">
    <property type="entry name" value="5-METHYLPHENAZINE-1-CARBOXYLATE 1-MONOOXYGENASE"/>
    <property type="match status" value="1"/>
</dbReference>
<gene>
    <name evidence="4" type="ORF">DWE98_18005</name>
</gene>
<dbReference type="SUPFAM" id="SSF51905">
    <property type="entry name" value="FAD/NAD(P)-binding domain"/>
    <property type="match status" value="1"/>
</dbReference>
<dbReference type="EMBL" id="QQTP01000009">
    <property type="protein sequence ID" value="RDJ23052.1"/>
    <property type="molecule type" value="Genomic_DNA"/>
</dbReference>
<dbReference type="Pfam" id="PF01494">
    <property type="entry name" value="FAD_binding_3"/>
    <property type="match status" value="2"/>
</dbReference>
<keyword evidence="1" id="KW-0560">Oxidoreductase</keyword>
<organism evidence="4 5">
    <name type="scientific">Bosea caraganae</name>
    <dbReference type="NCBI Taxonomy" id="2763117"/>
    <lineage>
        <taxon>Bacteria</taxon>
        <taxon>Pseudomonadati</taxon>
        <taxon>Pseudomonadota</taxon>
        <taxon>Alphaproteobacteria</taxon>
        <taxon>Hyphomicrobiales</taxon>
        <taxon>Boseaceae</taxon>
        <taxon>Bosea</taxon>
    </lineage>
</organism>
<proteinExistence type="predicted"/>
<dbReference type="AlphaFoldDB" id="A0A370L3M8"/>
<dbReference type="InterPro" id="IPR002938">
    <property type="entry name" value="FAD-bd"/>
</dbReference>
<dbReference type="Gene3D" id="3.30.9.30">
    <property type="match status" value="1"/>
</dbReference>
<dbReference type="Gene3D" id="3.50.50.60">
    <property type="entry name" value="FAD/NAD(P)-binding domain"/>
    <property type="match status" value="1"/>
</dbReference>
<dbReference type="InterPro" id="IPR050493">
    <property type="entry name" value="FAD-dep_Monooxygenase_BioMet"/>
</dbReference>
<sequence length="414" mass="44849">MQVVIAGGGIGGLTLALMLHARGIAATVYEQSSEIREVGVGINTLPHAIRELAELGLLPALDAVAIRTRELIYMNRFGQTVWREPRGLHAGAPVPQFSIHRGRLQGVIRDAVVERLGADALRTGRRLQGFMQDEGGVTAYFADSRRGEAGETARADVLIAADGIHSTVRGHYFPNQGSPRWNGVQMWRGACDWPVFLDGESMIIAGGMAGKLVLYPIAAGSRPGTRLTNWVVNIRTGDPAKPPPKEAWSKPGRLEDVLPYARRFTVPGIDILALIQASPGFWDYPMCDRDPLPRWTHGRVTLLGDAAHPMYPVGSNGASQAILDARALADALVRAEHPRQALAAYEAERLPATAEIVAMNRVGGPERVIDAVEALAPNGFDDVERVMSYARREAIVKSYAGKAGFAPEQLARKR</sequence>
<dbReference type="Proteomes" id="UP000255207">
    <property type="component" value="Unassembled WGS sequence"/>
</dbReference>
<comment type="caution">
    <text evidence="4">The sequence shown here is derived from an EMBL/GenBank/DDBJ whole genome shotgun (WGS) entry which is preliminary data.</text>
</comment>
<dbReference type="GO" id="GO:0004497">
    <property type="term" value="F:monooxygenase activity"/>
    <property type="evidence" value="ECO:0007669"/>
    <property type="project" value="UniProtKB-KW"/>
</dbReference>
<evidence type="ECO:0000256" key="1">
    <source>
        <dbReference type="ARBA" id="ARBA00023002"/>
    </source>
</evidence>
<evidence type="ECO:0000259" key="3">
    <source>
        <dbReference type="Pfam" id="PF01494"/>
    </source>
</evidence>
<keyword evidence="5" id="KW-1185">Reference proteome</keyword>
<dbReference type="PANTHER" id="PTHR13789">
    <property type="entry name" value="MONOOXYGENASE"/>
    <property type="match status" value="1"/>
</dbReference>
<dbReference type="OrthoDB" id="4230779at2"/>
<protein>
    <submittedName>
        <fullName evidence="4">Flavin-dependent oxidoreductase</fullName>
    </submittedName>
</protein>
<accession>A0A370L3M8</accession>
<evidence type="ECO:0000313" key="5">
    <source>
        <dbReference type="Proteomes" id="UP000255207"/>
    </source>
</evidence>
<dbReference type="InterPro" id="IPR036188">
    <property type="entry name" value="FAD/NAD-bd_sf"/>
</dbReference>
<keyword evidence="2" id="KW-0503">Monooxygenase</keyword>
<feature type="domain" description="FAD-binding" evidence="3">
    <location>
        <begin position="2"/>
        <end position="171"/>
    </location>
</feature>
<evidence type="ECO:0000256" key="2">
    <source>
        <dbReference type="ARBA" id="ARBA00023033"/>
    </source>
</evidence>
<dbReference type="PRINTS" id="PR00420">
    <property type="entry name" value="RNGMNOXGNASE"/>
</dbReference>
<dbReference type="RefSeq" id="WP_114830662.1">
    <property type="nucleotide sequence ID" value="NZ_QQTO01000012.1"/>
</dbReference>
<dbReference type="NCBIfam" id="NF005720">
    <property type="entry name" value="PRK07538.1"/>
    <property type="match status" value="1"/>
</dbReference>
<reference evidence="5" key="1">
    <citation type="submission" date="2018-07" db="EMBL/GenBank/DDBJ databases">
        <authorList>
            <person name="Safronova V.I."/>
            <person name="Chirak E.R."/>
            <person name="Sazanova A.L."/>
        </authorList>
    </citation>
    <scope>NUCLEOTIDE SEQUENCE [LARGE SCALE GENOMIC DNA]</scope>
    <source>
        <strain evidence="5">RCAM04685</strain>
    </source>
</reference>
<feature type="domain" description="FAD-binding" evidence="3">
    <location>
        <begin position="294"/>
        <end position="357"/>
    </location>
</feature>
<dbReference type="GO" id="GO:0071949">
    <property type="term" value="F:FAD binding"/>
    <property type="evidence" value="ECO:0007669"/>
    <property type="project" value="InterPro"/>
</dbReference>
<evidence type="ECO:0000313" key="4">
    <source>
        <dbReference type="EMBL" id="RDJ23052.1"/>
    </source>
</evidence>
<dbReference type="SUPFAM" id="SSF54373">
    <property type="entry name" value="FAD-linked reductases, C-terminal domain"/>
    <property type="match status" value="1"/>
</dbReference>
<name>A0A370L3M8_9HYPH</name>